<protein>
    <submittedName>
        <fullName evidence="2">Uncharacterized protein</fullName>
    </submittedName>
</protein>
<reference evidence="2" key="1">
    <citation type="submission" date="2020-11" db="EMBL/GenBank/DDBJ databases">
        <authorList>
            <person name="Tran Van P."/>
        </authorList>
    </citation>
    <scope>NUCLEOTIDE SEQUENCE</scope>
</reference>
<feature type="region of interest" description="Disordered" evidence="1">
    <location>
        <begin position="45"/>
        <end position="65"/>
    </location>
</feature>
<evidence type="ECO:0000313" key="2">
    <source>
        <dbReference type="EMBL" id="CAD7230732.1"/>
    </source>
</evidence>
<feature type="compositionally biased region" description="Basic and acidic residues" evidence="1">
    <location>
        <begin position="46"/>
        <end position="59"/>
    </location>
</feature>
<sequence>MYALECVTISGDSEKMKKEECTPWSMSRYQQTRRKCYPWIEEKEDDEKYRKKEGDERSLHPKGRPLPEIGGVPSMAVALMRQDQISGGVLCDFFLTPLIFEVTPTPIQIFLFCLAMSAHPGDIDLLILNHKEISDISTFPVHDWFQLCVPQQTRQASEDDKTVVLIRHEEISDKSSNRQQKPSFRCCVHQSETAELQAVLSTRSLQTAAAAAAHLLRTESAKDMNLRSIQTGSRLHRNQGNGASICSAAFLTFLATTYSDNFCTSLNKATKPSRCPLPLLPTEMMKYFARHTTRNCPRGIRLRNQPPHTQIFFFCMDMSKHPRDIPMHLLYREEERDGLRSVQMDVRSPLETREGTPQSVWRRFCPTVTSTSSKRPKADAPIHNESSHAIILFSFYTFFSSKAEIRYVCIVNPLIGRVFKTLVFEVIITQPIQMPLFSVAKSSHPRDPRPNCQRYFYLRHSIQALEGPEEDVIDGESWGTIKIPNSSPRRPYTGFLSVTDTDNAAVDGSTIDMASRQTILQEH</sequence>
<accession>A0A7R8WFI5</accession>
<name>A0A7R8WFI5_9CRUS</name>
<dbReference type="EMBL" id="OB662914">
    <property type="protein sequence ID" value="CAD7230732.1"/>
    <property type="molecule type" value="Genomic_DNA"/>
</dbReference>
<dbReference type="AlphaFoldDB" id="A0A7R8WFI5"/>
<gene>
    <name evidence="2" type="ORF">CTOB1V02_LOCUS8588</name>
</gene>
<proteinExistence type="predicted"/>
<organism evidence="2">
    <name type="scientific">Cyprideis torosa</name>
    <dbReference type="NCBI Taxonomy" id="163714"/>
    <lineage>
        <taxon>Eukaryota</taxon>
        <taxon>Metazoa</taxon>
        <taxon>Ecdysozoa</taxon>
        <taxon>Arthropoda</taxon>
        <taxon>Crustacea</taxon>
        <taxon>Oligostraca</taxon>
        <taxon>Ostracoda</taxon>
        <taxon>Podocopa</taxon>
        <taxon>Podocopida</taxon>
        <taxon>Cytherocopina</taxon>
        <taxon>Cytheroidea</taxon>
        <taxon>Cytherideidae</taxon>
        <taxon>Cyprideis</taxon>
    </lineage>
</organism>
<evidence type="ECO:0000256" key="1">
    <source>
        <dbReference type="SAM" id="MobiDB-lite"/>
    </source>
</evidence>